<proteinExistence type="predicted"/>
<reference evidence="10" key="4">
    <citation type="journal article" date="2018" name="Nat. Plants">
        <title>Whole-genome landscape of Medicago truncatula symbiotic genes.</title>
        <authorList>
            <person name="Pecrix Y."/>
            <person name="Staton S.E."/>
            <person name="Sallet E."/>
            <person name="Lelandais-Briere C."/>
            <person name="Moreau S."/>
            <person name="Carrere S."/>
            <person name="Blein T."/>
            <person name="Jardinaud M.F."/>
            <person name="Latrasse D."/>
            <person name="Zouine M."/>
            <person name="Zahm M."/>
            <person name="Kreplak J."/>
            <person name="Mayjonade B."/>
            <person name="Satge C."/>
            <person name="Perez M."/>
            <person name="Cauet S."/>
            <person name="Marande W."/>
            <person name="Chantry-Darmon C."/>
            <person name="Lopez-Roques C."/>
            <person name="Bouchez O."/>
            <person name="Berard A."/>
            <person name="Debelle F."/>
            <person name="Munos S."/>
            <person name="Bendahmane A."/>
            <person name="Berges H."/>
            <person name="Niebel A."/>
            <person name="Buitink J."/>
            <person name="Frugier F."/>
            <person name="Benhamed M."/>
            <person name="Crespi M."/>
            <person name="Gouzy J."/>
            <person name="Gamas P."/>
        </authorList>
    </citation>
    <scope>NUCLEOTIDE SEQUENCE [LARGE SCALE GENOMIC DNA]</scope>
    <source>
        <strain evidence="10">cv. Jemalong A17</strain>
    </source>
</reference>
<evidence type="ECO:0000313" key="10">
    <source>
        <dbReference type="Proteomes" id="UP000265566"/>
    </source>
</evidence>
<evidence type="ECO:0000256" key="2">
    <source>
        <dbReference type="ARBA" id="ARBA00022801"/>
    </source>
</evidence>
<dbReference type="EnsemblPlants" id="KEH40194">
    <property type="protein sequence ID" value="KEH40194"/>
    <property type="gene ID" value="MTR_1g023070"/>
</dbReference>
<dbReference type="Proteomes" id="UP000002051">
    <property type="component" value="Unassembled WGS sequence"/>
</dbReference>
<evidence type="ECO:0000259" key="5">
    <source>
        <dbReference type="PROSITE" id="PS51194"/>
    </source>
</evidence>
<keyword evidence="4" id="KW-0067">ATP-binding</keyword>
<dbReference type="InterPro" id="IPR050079">
    <property type="entry name" value="DEAD_box_RNA_helicase"/>
</dbReference>
<dbReference type="SUPFAM" id="SSF52540">
    <property type="entry name" value="P-loop containing nucleoside triphosphate hydrolases"/>
    <property type="match status" value="1"/>
</dbReference>
<keyword evidence="3 6" id="KW-0347">Helicase</keyword>
<dbReference type="STRING" id="3880.A0A072VDU5"/>
<keyword evidence="9" id="KW-1185">Reference proteome</keyword>
<feature type="domain" description="Helicase C-terminal" evidence="5">
    <location>
        <begin position="1"/>
        <end position="135"/>
    </location>
</feature>
<evidence type="ECO:0000256" key="3">
    <source>
        <dbReference type="ARBA" id="ARBA00022806"/>
    </source>
</evidence>
<evidence type="ECO:0000313" key="8">
    <source>
        <dbReference type="EnsemblPlants" id="KEH40194"/>
    </source>
</evidence>
<reference evidence="6 9" key="2">
    <citation type="journal article" date="2014" name="BMC Genomics">
        <title>An improved genome release (version Mt4.0) for the model legume Medicago truncatula.</title>
        <authorList>
            <person name="Tang H."/>
            <person name="Krishnakumar V."/>
            <person name="Bidwell S."/>
            <person name="Rosen B."/>
            <person name="Chan A."/>
            <person name="Zhou S."/>
            <person name="Gentzbittel L."/>
            <person name="Childs K.L."/>
            <person name="Yandell M."/>
            <person name="Gundlach H."/>
            <person name="Mayer K.F."/>
            <person name="Schwartz D.C."/>
            <person name="Town C.D."/>
        </authorList>
    </citation>
    <scope>GENOME REANNOTATION</scope>
    <source>
        <strain evidence="6">A17</strain>
        <strain evidence="8 9">cv. Jemalong A17</strain>
    </source>
</reference>
<accession>A0A072VDU5</accession>
<sequence length="206" mass="22904">MTGSTSMVYTQQCGITLLLALILKNLGFRAIPIISYMSQAKKLGSLNALKSGECNILLCSDFVSKGLDIPAVDMVINYNIPLSPNDYIYRVGWTVAHVNVAISFVSPDERRHFNIIEKHIGKKLPLYPAPFEEVLLLEGRAIEAERLAQEGCRNSTLSFAQRSHTKCSVLSNNSIEATPIQSGNERIRLDERRILRRGGGTIQERS</sequence>
<gene>
    <name evidence="8" type="primary">11417898</name>
    <name evidence="6" type="ordered locus">MTR_1g023070</name>
    <name evidence="7" type="ORF">MtrunA17_Chr1g0155691</name>
</gene>
<organism evidence="6 9">
    <name type="scientific">Medicago truncatula</name>
    <name type="common">Barrel medic</name>
    <name type="synonym">Medicago tribuloides</name>
    <dbReference type="NCBI Taxonomy" id="3880"/>
    <lineage>
        <taxon>Eukaryota</taxon>
        <taxon>Viridiplantae</taxon>
        <taxon>Streptophyta</taxon>
        <taxon>Embryophyta</taxon>
        <taxon>Tracheophyta</taxon>
        <taxon>Spermatophyta</taxon>
        <taxon>Magnoliopsida</taxon>
        <taxon>eudicotyledons</taxon>
        <taxon>Gunneridae</taxon>
        <taxon>Pentapetalae</taxon>
        <taxon>rosids</taxon>
        <taxon>fabids</taxon>
        <taxon>Fabales</taxon>
        <taxon>Fabaceae</taxon>
        <taxon>Papilionoideae</taxon>
        <taxon>50 kb inversion clade</taxon>
        <taxon>NPAAA clade</taxon>
        <taxon>Hologalegina</taxon>
        <taxon>IRL clade</taxon>
        <taxon>Trifolieae</taxon>
        <taxon>Medicago</taxon>
    </lineage>
</organism>
<protein>
    <submittedName>
        <fullName evidence="6">DEAD-box ATP-dependent RNA helicase, putative</fullName>
    </submittedName>
    <submittedName>
        <fullName evidence="7">Putative RNA helicase</fullName>
        <ecNumber evidence="7">3.6.4.13</ecNumber>
    </submittedName>
</protein>
<dbReference type="HOGENOM" id="CLU_1333683_0_0_1"/>
<dbReference type="GO" id="GO:0016787">
    <property type="term" value="F:hydrolase activity"/>
    <property type="evidence" value="ECO:0007669"/>
    <property type="project" value="UniProtKB-KW"/>
</dbReference>
<reference evidence="8" key="3">
    <citation type="submission" date="2015-04" db="UniProtKB">
        <authorList>
            <consortium name="EnsemblPlants"/>
        </authorList>
    </citation>
    <scope>IDENTIFICATION</scope>
    <source>
        <strain evidence="8">cv. Jemalong A17</strain>
    </source>
</reference>
<dbReference type="PANTHER" id="PTHR47959:SF24">
    <property type="entry name" value="ATP-DEPENDENT RNA HELICASE"/>
    <property type="match status" value="1"/>
</dbReference>
<dbReference type="Proteomes" id="UP000265566">
    <property type="component" value="Chromosome 1"/>
</dbReference>
<dbReference type="InterPro" id="IPR027417">
    <property type="entry name" value="P-loop_NTPase"/>
</dbReference>
<dbReference type="GO" id="GO:0005524">
    <property type="term" value="F:ATP binding"/>
    <property type="evidence" value="ECO:0007669"/>
    <property type="project" value="UniProtKB-KW"/>
</dbReference>
<evidence type="ECO:0000313" key="9">
    <source>
        <dbReference type="Proteomes" id="UP000002051"/>
    </source>
</evidence>
<reference evidence="7" key="5">
    <citation type="journal article" date="2018" name="Nat. Plants">
        <title>Whole-genome landscape of Medicago truncatula symbiotic genes.</title>
        <authorList>
            <person name="Pecrix Y."/>
            <person name="Gamas P."/>
            <person name="Carrere S."/>
        </authorList>
    </citation>
    <scope>NUCLEOTIDE SEQUENCE</scope>
    <source>
        <tissue evidence="7">Leaves</tissue>
    </source>
</reference>
<dbReference type="Gramene" id="rna985">
    <property type="protein sequence ID" value="RHN77521.1"/>
    <property type="gene ID" value="gene985"/>
</dbReference>
<evidence type="ECO:0000313" key="6">
    <source>
        <dbReference type="EMBL" id="KEH40194.1"/>
    </source>
</evidence>
<dbReference type="AlphaFoldDB" id="A0A072VDU5"/>
<dbReference type="Gene3D" id="3.40.50.300">
    <property type="entry name" value="P-loop containing nucleotide triphosphate hydrolases"/>
    <property type="match status" value="1"/>
</dbReference>
<evidence type="ECO:0000256" key="4">
    <source>
        <dbReference type="ARBA" id="ARBA00022840"/>
    </source>
</evidence>
<reference evidence="6 9" key="1">
    <citation type="journal article" date="2011" name="Nature">
        <title>The Medicago genome provides insight into the evolution of rhizobial symbioses.</title>
        <authorList>
            <person name="Young N.D."/>
            <person name="Debelle F."/>
            <person name="Oldroyd G.E."/>
            <person name="Geurts R."/>
            <person name="Cannon S.B."/>
            <person name="Udvardi M.K."/>
            <person name="Benedito V.A."/>
            <person name="Mayer K.F."/>
            <person name="Gouzy J."/>
            <person name="Schoof H."/>
            <person name="Van de Peer Y."/>
            <person name="Proost S."/>
            <person name="Cook D.R."/>
            <person name="Meyers B.C."/>
            <person name="Spannagl M."/>
            <person name="Cheung F."/>
            <person name="De Mita S."/>
            <person name="Krishnakumar V."/>
            <person name="Gundlach H."/>
            <person name="Zhou S."/>
            <person name="Mudge J."/>
            <person name="Bharti A.K."/>
            <person name="Murray J.D."/>
            <person name="Naoumkina M.A."/>
            <person name="Rosen B."/>
            <person name="Silverstein K.A."/>
            <person name="Tang H."/>
            <person name="Rombauts S."/>
            <person name="Zhao P.X."/>
            <person name="Zhou P."/>
            <person name="Barbe V."/>
            <person name="Bardou P."/>
            <person name="Bechner M."/>
            <person name="Bellec A."/>
            <person name="Berger A."/>
            <person name="Berges H."/>
            <person name="Bidwell S."/>
            <person name="Bisseling T."/>
            <person name="Choisne N."/>
            <person name="Couloux A."/>
            <person name="Denny R."/>
            <person name="Deshpande S."/>
            <person name="Dai X."/>
            <person name="Doyle J.J."/>
            <person name="Dudez A.M."/>
            <person name="Farmer A.D."/>
            <person name="Fouteau S."/>
            <person name="Franken C."/>
            <person name="Gibelin C."/>
            <person name="Gish J."/>
            <person name="Goldstein S."/>
            <person name="Gonzalez A.J."/>
            <person name="Green P.J."/>
            <person name="Hallab A."/>
            <person name="Hartog M."/>
            <person name="Hua A."/>
            <person name="Humphray S.J."/>
            <person name="Jeong D.H."/>
            <person name="Jing Y."/>
            <person name="Jocker A."/>
            <person name="Kenton S.M."/>
            <person name="Kim D.J."/>
            <person name="Klee K."/>
            <person name="Lai H."/>
            <person name="Lang C."/>
            <person name="Lin S."/>
            <person name="Macmil S.L."/>
            <person name="Magdelenat G."/>
            <person name="Matthews L."/>
            <person name="McCorrison J."/>
            <person name="Monaghan E.L."/>
            <person name="Mun J.H."/>
            <person name="Najar F.Z."/>
            <person name="Nicholson C."/>
            <person name="Noirot C."/>
            <person name="O'Bleness M."/>
            <person name="Paule C.R."/>
            <person name="Poulain J."/>
            <person name="Prion F."/>
            <person name="Qin B."/>
            <person name="Qu C."/>
            <person name="Retzel E.F."/>
            <person name="Riddle C."/>
            <person name="Sallet E."/>
            <person name="Samain S."/>
            <person name="Samson N."/>
            <person name="Sanders I."/>
            <person name="Saurat O."/>
            <person name="Scarpelli C."/>
            <person name="Schiex T."/>
            <person name="Segurens B."/>
            <person name="Severin A.J."/>
            <person name="Sherrier D.J."/>
            <person name="Shi R."/>
            <person name="Sims S."/>
            <person name="Singer S.R."/>
            <person name="Sinharoy S."/>
            <person name="Sterck L."/>
            <person name="Viollet A."/>
            <person name="Wang B.B."/>
            <person name="Wang K."/>
            <person name="Wang M."/>
            <person name="Wang X."/>
            <person name="Warfsmann J."/>
            <person name="Weissenbach J."/>
            <person name="White D.D."/>
            <person name="White J.D."/>
            <person name="Wiley G.B."/>
            <person name="Wincker P."/>
            <person name="Xing Y."/>
            <person name="Yang L."/>
            <person name="Yao Z."/>
            <person name="Ying F."/>
            <person name="Zhai J."/>
            <person name="Zhou L."/>
            <person name="Zuber A."/>
            <person name="Denarie J."/>
            <person name="Dixon R.A."/>
            <person name="May G.D."/>
            <person name="Schwartz D.C."/>
            <person name="Rogers J."/>
            <person name="Quetier F."/>
            <person name="Town C.D."/>
            <person name="Roe B.A."/>
        </authorList>
    </citation>
    <scope>NUCLEOTIDE SEQUENCE [LARGE SCALE GENOMIC DNA]</scope>
    <source>
        <strain evidence="6">A17</strain>
        <strain evidence="8 9">cv. Jemalong A17</strain>
    </source>
</reference>
<dbReference type="SMART" id="SM00490">
    <property type="entry name" value="HELICc"/>
    <property type="match status" value="1"/>
</dbReference>
<dbReference type="EMBL" id="CM001217">
    <property type="protein sequence ID" value="KEH40194.1"/>
    <property type="molecule type" value="Genomic_DNA"/>
</dbReference>
<dbReference type="GO" id="GO:0003724">
    <property type="term" value="F:RNA helicase activity"/>
    <property type="evidence" value="ECO:0007669"/>
    <property type="project" value="UniProtKB-EC"/>
</dbReference>
<evidence type="ECO:0000313" key="7">
    <source>
        <dbReference type="EMBL" id="RHN77521.1"/>
    </source>
</evidence>
<dbReference type="EMBL" id="PSQE01000001">
    <property type="protein sequence ID" value="RHN77521.1"/>
    <property type="molecule type" value="Genomic_DNA"/>
</dbReference>
<keyword evidence="1" id="KW-0547">Nucleotide-binding</keyword>
<dbReference type="PANTHER" id="PTHR47959">
    <property type="entry name" value="ATP-DEPENDENT RNA HELICASE RHLE-RELATED"/>
    <property type="match status" value="1"/>
</dbReference>
<dbReference type="Pfam" id="PF00271">
    <property type="entry name" value="Helicase_C"/>
    <property type="match status" value="1"/>
</dbReference>
<keyword evidence="2 7" id="KW-0378">Hydrolase</keyword>
<name>A0A072VDU5_MEDTR</name>
<dbReference type="OrthoDB" id="10261904at2759"/>
<dbReference type="ExpressionAtlas" id="A0A072VDU5">
    <property type="expression patterns" value="differential"/>
</dbReference>
<dbReference type="PROSITE" id="PS51194">
    <property type="entry name" value="HELICASE_CTER"/>
    <property type="match status" value="1"/>
</dbReference>
<evidence type="ECO:0000256" key="1">
    <source>
        <dbReference type="ARBA" id="ARBA00022741"/>
    </source>
</evidence>
<dbReference type="InterPro" id="IPR001650">
    <property type="entry name" value="Helicase_C-like"/>
</dbReference>
<dbReference type="EC" id="3.6.4.13" evidence="7"/>